<dbReference type="Proteomes" id="UP000285883">
    <property type="component" value="Unassembled WGS sequence"/>
</dbReference>
<organism evidence="5 8">
    <name type="scientific">Phytophthora kernoviae</name>
    <dbReference type="NCBI Taxonomy" id="325452"/>
    <lineage>
        <taxon>Eukaryota</taxon>
        <taxon>Sar</taxon>
        <taxon>Stramenopiles</taxon>
        <taxon>Oomycota</taxon>
        <taxon>Peronosporomycetes</taxon>
        <taxon>Peronosporales</taxon>
        <taxon>Peronosporaceae</taxon>
        <taxon>Phytophthora</taxon>
    </lineage>
</organism>
<evidence type="ECO:0000313" key="6">
    <source>
        <dbReference type="EMBL" id="RLN83897.1"/>
    </source>
</evidence>
<dbReference type="PANTHER" id="PTHR12976">
    <property type="entry name" value="RETINAL ROD RHODOPSIN-SENSITIVE CGMP 3',5'-CYCLIC PHOSPHODIESTERASE DELTA-SUBUNIT"/>
    <property type="match status" value="1"/>
</dbReference>
<feature type="domain" description="GMP phosphodiesterase delta subunit" evidence="2">
    <location>
        <begin position="78"/>
        <end position="241"/>
    </location>
</feature>
<dbReference type="GO" id="GO:0005737">
    <property type="term" value="C:cytoplasm"/>
    <property type="evidence" value="ECO:0007669"/>
    <property type="project" value="TreeGrafter"/>
</dbReference>
<reference evidence="7 8" key="2">
    <citation type="submission" date="2018-07" db="EMBL/GenBank/DDBJ databases">
        <title>Genome sequencing of oomycete isolates from Chile give support for New Zealand origin for Phytophthora kernoviae and make available the first Nothophytophthora sp. genome.</title>
        <authorList>
            <person name="Studholme D.J."/>
            <person name="Sanfuentes E."/>
            <person name="Panda P."/>
            <person name="Hill R."/>
            <person name="Sambles C."/>
            <person name="Grant M."/>
            <person name="Williams N.M."/>
            <person name="Mcdougal R.L."/>
        </authorList>
    </citation>
    <scope>NUCLEOTIDE SEQUENCE [LARGE SCALE GENOMIC DNA]</scope>
    <source>
        <strain evidence="5">Chile2</strain>
        <strain evidence="6">Chile4</strain>
    </source>
</reference>
<evidence type="ECO:0000313" key="7">
    <source>
        <dbReference type="Proteomes" id="UP000285624"/>
    </source>
</evidence>
<dbReference type="InterPro" id="IPR037036">
    <property type="entry name" value="PDED_dom_sf"/>
</dbReference>
<dbReference type="Pfam" id="PF05351">
    <property type="entry name" value="GMP_PDE_delta"/>
    <property type="match status" value="1"/>
</dbReference>
<protein>
    <recommendedName>
        <fullName evidence="2">GMP phosphodiesterase delta subunit domain-containing protein</fullName>
    </recommendedName>
</protein>
<gene>
    <name evidence="5" type="ORF">BBI17_001536</name>
    <name evidence="6" type="ORF">BBO99_00001712</name>
    <name evidence="3" type="ORF">JM16_001438</name>
    <name evidence="4" type="ORF">JM18_001519</name>
</gene>
<dbReference type="EMBL" id="MAYM02000707">
    <property type="protein sequence ID" value="RLN36705.1"/>
    <property type="molecule type" value="Genomic_DNA"/>
</dbReference>
<reference evidence="3" key="1">
    <citation type="journal article" date="2015" name="Genom Data">
        <title>Genome sequences of six Phytophthora species associated with forests in New Zealand.</title>
        <authorList>
            <person name="Studholme D.J."/>
            <person name="McDougal R.L."/>
            <person name="Sambles C."/>
            <person name="Hansen E."/>
            <person name="Hardy G."/>
            <person name="Grant M."/>
            <person name="Ganley R.J."/>
            <person name="Williams N.M."/>
        </authorList>
    </citation>
    <scope>NUCLEOTIDE SEQUENCE</scope>
    <source>
        <strain evidence="3">NZFS 2646</strain>
        <strain evidence="4">NZFS 3630</strain>
    </source>
</reference>
<dbReference type="AlphaFoldDB" id="A0A3R7ILZ0"/>
<dbReference type="Proteomes" id="UP000792063">
    <property type="component" value="Unassembled WGS sequence"/>
</dbReference>
<accession>A0A3R7ILZ0</accession>
<evidence type="ECO:0000313" key="8">
    <source>
        <dbReference type="Proteomes" id="UP000285883"/>
    </source>
</evidence>
<dbReference type="InterPro" id="IPR008015">
    <property type="entry name" value="PDED_dom"/>
</dbReference>
<dbReference type="EMBL" id="JPWU03000014">
    <property type="protein sequence ID" value="KAG2532006.1"/>
    <property type="molecule type" value="Genomic_DNA"/>
</dbReference>
<dbReference type="PANTHER" id="PTHR12976:SF0">
    <property type="entry name" value="RETINAL ROD RHODOPSIN-SENSITIVE CGMP 3',5'-CYCLIC PHOSPHODIESTERASE SUBUNIT DELTA"/>
    <property type="match status" value="1"/>
</dbReference>
<sequence>MEPKHFDHDDELGCKISNVKLSDKQTRLKDVDTKPIKDDESRAAQAKMDLEVEREWKQLQHDAGAGKIEISNNPWAKNICKGFIINHMNMRCAETGRLLWQSDEWGEDIYRVEQKGRNAAGLAVFSTVTEPLLSMKFAARLPVDILKCPAVSREINFSSAEEIPQFRLEQRVFLGGSCIEEWLFNFGFVIPGSTNTWQQTIESAGPENMLDPEVMSGKLTIETAFYDGQLPIAKTVYRIYYV</sequence>
<name>A0A3R7ILZ0_9STRA</name>
<evidence type="ECO:0000313" key="4">
    <source>
        <dbReference type="EMBL" id="KAG2532006.1"/>
    </source>
</evidence>
<dbReference type="SUPFAM" id="SSF81296">
    <property type="entry name" value="E set domains"/>
    <property type="match status" value="1"/>
</dbReference>
<reference evidence="3" key="3">
    <citation type="submission" date="2020-06" db="EMBL/GenBank/DDBJ databases">
        <authorList>
            <person name="Studholme D.J."/>
        </authorList>
    </citation>
    <scope>NUCLEOTIDE SEQUENCE</scope>
    <source>
        <strain evidence="3">NZFS 2646</strain>
        <strain evidence="4">NZFS 3630</strain>
    </source>
</reference>
<dbReference type="InterPro" id="IPR014756">
    <property type="entry name" value="Ig_E-set"/>
</dbReference>
<comment type="similarity">
    <text evidence="1">Belongs to the PDE6D/unc-119 family.</text>
</comment>
<comment type="caution">
    <text evidence="5">The sequence shown here is derived from an EMBL/GenBank/DDBJ whole genome shotgun (WGS) entry which is preliminary data.</text>
</comment>
<dbReference type="EMBL" id="MBDN02000026">
    <property type="protein sequence ID" value="RLN83897.1"/>
    <property type="molecule type" value="Genomic_DNA"/>
</dbReference>
<dbReference type="Proteomes" id="UP000785171">
    <property type="component" value="Unassembled WGS sequence"/>
</dbReference>
<dbReference type="EMBL" id="JPWV03000015">
    <property type="protein sequence ID" value="KAG2530905.1"/>
    <property type="molecule type" value="Genomic_DNA"/>
</dbReference>
<proteinExistence type="inferred from homology"/>
<evidence type="ECO:0000256" key="1">
    <source>
        <dbReference type="ARBA" id="ARBA00008102"/>
    </source>
</evidence>
<evidence type="ECO:0000313" key="3">
    <source>
        <dbReference type="EMBL" id="KAG2530905.1"/>
    </source>
</evidence>
<evidence type="ECO:0000313" key="5">
    <source>
        <dbReference type="EMBL" id="RLN36705.1"/>
    </source>
</evidence>
<evidence type="ECO:0000259" key="2">
    <source>
        <dbReference type="Pfam" id="PF05351"/>
    </source>
</evidence>
<dbReference type="Proteomes" id="UP000285624">
    <property type="component" value="Unassembled WGS sequence"/>
</dbReference>
<dbReference type="Gene3D" id="2.70.50.40">
    <property type="entry name" value="GMP phosphodiesterase, delta subunit"/>
    <property type="match status" value="1"/>
</dbReference>
<keyword evidence="7" id="KW-1185">Reference proteome</keyword>
<dbReference type="STRING" id="325452.A0A3R7ILZ0"/>